<name>A0ABW4ZVZ6_9BACL</name>
<comment type="caution">
    <text evidence="2">The sequence shown here is derived from an EMBL/GenBank/DDBJ whole genome shotgun (WGS) entry which is preliminary data.</text>
</comment>
<keyword evidence="1" id="KW-0472">Membrane</keyword>
<reference evidence="3" key="1">
    <citation type="journal article" date="2019" name="Int. J. Syst. Evol. Microbiol.">
        <title>The Global Catalogue of Microorganisms (GCM) 10K type strain sequencing project: providing services to taxonomists for standard genome sequencing and annotation.</title>
        <authorList>
            <consortium name="The Broad Institute Genomics Platform"/>
            <consortium name="The Broad Institute Genome Sequencing Center for Infectious Disease"/>
            <person name="Wu L."/>
            <person name="Ma J."/>
        </authorList>
    </citation>
    <scope>NUCLEOTIDE SEQUENCE [LARGE SCALE GENOMIC DNA]</scope>
    <source>
        <strain evidence="3">CGMCC 1.13574</strain>
    </source>
</reference>
<keyword evidence="1" id="KW-1133">Transmembrane helix</keyword>
<dbReference type="Proteomes" id="UP001597343">
    <property type="component" value="Unassembled WGS sequence"/>
</dbReference>
<gene>
    <name evidence="2" type="ORF">ACFSOY_07900</name>
</gene>
<evidence type="ECO:0000313" key="2">
    <source>
        <dbReference type="EMBL" id="MFD2169915.1"/>
    </source>
</evidence>
<dbReference type="RefSeq" id="WP_386045434.1">
    <property type="nucleotide sequence ID" value="NZ_JBHUIO010000005.1"/>
</dbReference>
<dbReference type="EMBL" id="JBHUIO010000005">
    <property type="protein sequence ID" value="MFD2169915.1"/>
    <property type="molecule type" value="Genomic_DNA"/>
</dbReference>
<evidence type="ECO:0000256" key="1">
    <source>
        <dbReference type="SAM" id="Phobius"/>
    </source>
</evidence>
<proteinExistence type="predicted"/>
<feature type="transmembrane region" description="Helical" evidence="1">
    <location>
        <begin position="6"/>
        <end position="26"/>
    </location>
</feature>
<feature type="transmembrane region" description="Helical" evidence="1">
    <location>
        <begin position="33"/>
        <end position="56"/>
    </location>
</feature>
<sequence>MKKPLWTYGVLIGIYIVCLLYMKLTLREMDMMYLYFALMIGVPFFFGYLLLIIARYRYSRDGLLAVWMILLFLGALCITLLSMF</sequence>
<keyword evidence="1" id="KW-0812">Transmembrane</keyword>
<accession>A0ABW4ZVZ6</accession>
<feature type="transmembrane region" description="Helical" evidence="1">
    <location>
        <begin position="62"/>
        <end position="81"/>
    </location>
</feature>
<organism evidence="2 3">
    <name type="scientific">Tumebacillus lipolyticus</name>
    <dbReference type="NCBI Taxonomy" id="1280370"/>
    <lineage>
        <taxon>Bacteria</taxon>
        <taxon>Bacillati</taxon>
        <taxon>Bacillota</taxon>
        <taxon>Bacilli</taxon>
        <taxon>Bacillales</taxon>
        <taxon>Alicyclobacillaceae</taxon>
        <taxon>Tumebacillus</taxon>
    </lineage>
</organism>
<protein>
    <submittedName>
        <fullName evidence="2">Uncharacterized protein</fullName>
    </submittedName>
</protein>
<evidence type="ECO:0000313" key="3">
    <source>
        <dbReference type="Proteomes" id="UP001597343"/>
    </source>
</evidence>
<keyword evidence="3" id="KW-1185">Reference proteome</keyword>